<dbReference type="AlphaFoldDB" id="A0AAD6DEP7"/>
<dbReference type="PANTHER" id="PTHR43476:SF3">
    <property type="entry name" value="FAD-BINDING MONOOXYGENASE"/>
    <property type="match status" value="1"/>
</dbReference>
<keyword evidence="3" id="KW-0560">Oxidoreductase</keyword>
<accession>A0AAD6DEP7</accession>
<dbReference type="Gene3D" id="3.30.70.2450">
    <property type="match status" value="1"/>
</dbReference>
<dbReference type="PRINTS" id="PR00420">
    <property type="entry name" value="RNGMNOXGNASE"/>
</dbReference>
<keyword evidence="2" id="KW-0274">FAD</keyword>
<evidence type="ECO:0000259" key="4">
    <source>
        <dbReference type="Pfam" id="PF01494"/>
    </source>
</evidence>
<evidence type="ECO:0000256" key="1">
    <source>
        <dbReference type="ARBA" id="ARBA00022630"/>
    </source>
</evidence>
<dbReference type="GO" id="GO:0019622">
    <property type="term" value="P:3-(3-hydroxy)phenylpropionate catabolic process"/>
    <property type="evidence" value="ECO:0007669"/>
    <property type="project" value="TreeGrafter"/>
</dbReference>
<dbReference type="InterPro" id="IPR050631">
    <property type="entry name" value="PheA/TfdB_FAD_monoxygenase"/>
</dbReference>
<sequence>MSDLNCESTDVVICGCGPTGAMLSAYLGQMNIRNIVLERGKDITTDPRGIALDEDGIRLLQGLGLYSSIYSKIGTSMGIFKFIGGTAPILDKPAFIEMDYGTTEGGTGHIGFICHKQPALEYELRQKMVGLETCELRSGCEVMSLSEQEDGILCSYRDAEGQLRKIQSRFFVGADGKTGFTRKQYLEPRGIRMEQAHQAFYEETWVALNWQIDLPNEKTHPDFPLWKLGYTPEQVYDLGPLYVVDLGFLSDRLWRFEFVVMKDEDGDHMSRPEMIKKVVFPYITHAGSRYGLLQDVAYPEDCIKVLRSRPFKFSARSCNKWSDGNVILCGDAAHVFPPFGGQGIASGFRDAISLAWRLALLCRNKSSQPEFTNLVLEAWYEERKQQLEKSLASTIENGGFVCESNPLKIMLRDIYLWTIQLVPSWRHELQLGRRKEGMVQYHHSEGMPFLPELGGGLCLPQVYCRSVRKEATQIFFTDDVVFARGKKAFFQILVLADSIEDAISCRDAMTRIGELCNGEINPDEATTLIEDPTCETRENINYIFRVASGEEFANSSLCEKRPSPKYYDASIIGKYLKRRKFIILRPDRFVFAACNTLEELERAARNAVAYGQGGLERQDLDT</sequence>
<comment type="caution">
    <text evidence="5">The sequence shown here is derived from an EMBL/GenBank/DDBJ whole genome shotgun (WGS) entry which is preliminary data.</text>
</comment>
<evidence type="ECO:0000313" key="6">
    <source>
        <dbReference type="Proteomes" id="UP001216150"/>
    </source>
</evidence>
<dbReference type="GO" id="GO:0071949">
    <property type="term" value="F:FAD binding"/>
    <property type="evidence" value="ECO:0007669"/>
    <property type="project" value="InterPro"/>
</dbReference>
<dbReference type="InterPro" id="IPR002938">
    <property type="entry name" value="FAD-bd"/>
</dbReference>
<feature type="domain" description="FAD-binding" evidence="4">
    <location>
        <begin position="9"/>
        <end position="367"/>
    </location>
</feature>
<reference evidence="5 6" key="1">
    <citation type="journal article" date="2023" name="IMA Fungus">
        <title>Comparative genomic study of the Penicillium genus elucidates a diverse pangenome and 15 lateral gene transfer events.</title>
        <authorList>
            <person name="Petersen C."/>
            <person name="Sorensen T."/>
            <person name="Nielsen M.R."/>
            <person name="Sondergaard T.E."/>
            <person name="Sorensen J.L."/>
            <person name="Fitzpatrick D.A."/>
            <person name="Frisvad J.C."/>
            <person name="Nielsen K.L."/>
        </authorList>
    </citation>
    <scope>NUCLEOTIDE SEQUENCE [LARGE SCALE GENOMIC DNA]</scope>
    <source>
        <strain evidence="5 6">IBT 29057</strain>
    </source>
</reference>
<name>A0AAD6DEP7_9EURO</name>
<dbReference type="EMBL" id="JAQJAC010000008">
    <property type="protein sequence ID" value="KAJ5574631.1"/>
    <property type="molecule type" value="Genomic_DNA"/>
</dbReference>
<dbReference type="GO" id="GO:0008688">
    <property type="term" value="F:3-(3-hydroxyphenyl)propionate hydroxylase activity"/>
    <property type="evidence" value="ECO:0007669"/>
    <property type="project" value="TreeGrafter"/>
</dbReference>
<dbReference type="Proteomes" id="UP001216150">
    <property type="component" value="Unassembled WGS sequence"/>
</dbReference>
<keyword evidence="6" id="KW-1185">Reference proteome</keyword>
<evidence type="ECO:0000313" key="5">
    <source>
        <dbReference type="EMBL" id="KAJ5574631.1"/>
    </source>
</evidence>
<dbReference type="PANTHER" id="PTHR43476">
    <property type="entry name" value="3-(3-HYDROXY-PHENYL)PROPIONATE/3-HYDROXYCINNAMIC ACID HYDROXYLASE"/>
    <property type="match status" value="1"/>
</dbReference>
<organism evidence="5 6">
    <name type="scientific">Penicillium hetheringtonii</name>
    <dbReference type="NCBI Taxonomy" id="911720"/>
    <lineage>
        <taxon>Eukaryota</taxon>
        <taxon>Fungi</taxon>
        <taxon>Dikarya</taxon>
        <taxon>Ascomycota</taxon>
        <taxon>Pezizomycotina</taxon>
        <taxon>Eurotiomycetes</taxon>
        <taxon>Eurotiomycetidae</taxon>
        <taxon>Eurotiales</taxon>
        <taxon>Aspergillaceae</taxon>
        <taxon>Penicillium</taxon>
    </lineage>
</organism>
<dbReference type="SUPFAM" id="SSF51905">
    <property type="entry name" value="FAD/NAD(P)-binding domain"/>
    <property type="match status" value="1"/>
</dbReference>
<dbReference type="Pfam" id="PF01494">
    <property type="entry name" value="FAD_binding_3"/>
    <property type="match status" value="1"/>
</dbReference>
<gene>
    <name evidence="5" type="ORF">N7450_008530</name>
</gene>
<evidence type="ECO:0000256" key="3">
    <source>
        <dbReference type="ARBA" id="ARBA00023002"/>
    </source>
</evidence>
<keyword evidence="1" id="KW-0285">Flavoprotein</keyword>
<evidence type="ECO:0000256" key="2">
    <source>
        <dbReference type="ARBA" id="ARBA00022827"/>
    </source>
</evidence>
<dbReference type="Gene3D" id="3.50.50.60">
    <property type="entry name" value="FAD/NAD(P)-binding domain"/>
    <property type="match status" value="1"/>
</dbReference>
<proteinExistence type="predicted"/>
<dbReference type="InterPro" id="IPR036188">
    <property type="entry name" value="FAD/NAD-bd_sf"/>
</dbReference>
<protein>
    <recommendedName>
        <fullName evidence="4">FAD-binding domain-containing protein</fullName>
    </recommendedName>
</protein>